<comment type="similarity">
    <text evidence="3 14">Belongs to the very long-chain fatty acids dehydratase HACD family.</text>
</comment>
<reference evidence="15" key="1">
    <citation type="journal article" date="2013" name="Genetics">
        <title>The draft genome and transcriptome of Panagrellus redivivus are shaped by the harsh demands of a free-living lifestyle.</title>
        <authorList>
            <person name="Srinivasan J."/>
            <person name="Dillman A.R."/>
            <person name="Macchietto M.G."/>
            <person name="Heikkinen L."/>
            <person name="Lakso M."/>
            <person name="Fracchia K.M."/>
            <person name="Antoshechkin I."/>
            <person name="Mortazavi A."/>
            <person name="Wong G."/>
            <person name="Sternberg P.W."/>
        </authorList>
    </citation>
    <scope>NUCLEOTIDE SEQUENCE [LARGE SCALE GENOMIC DNA]</scope>
    <source>
        <strain evidence="15">MT8872</strain>
    </source>
</reference>
<keyword evidence="12 14" id="KW-0456">Lyase</keyword>
<proteinExistence type="inferred from homology"/>
<feature type="transmembrane region" description="Helical" evidence="14">
    <location>
        <begin position="43"/>
        <end position="63"/>
    </location>
</feature>
<feature type="transmembrane region" description="Helical" evidence="14">
    <location>
        <begin position="12"/>
        <end position="31"/>
    </location>
</feature>
<dbReference type="UniPathway" id="UPA00094"/>
<dbReference type="WBParaSite" id="Pan_g16807.t1">
    <property type="protein sequence ID" value="Pan_g16807.t1"/>
    <property type="gene ID" value="Pan_g16807"/>
</dbReference>
<keyword evidence="10 14" id="KW-0472">Membrane</keyword>
<dbReference type="AlphaFoldDB" id="A0A7E4V5J0"/>
<evidence type="ECO:0000256" key="1">
    <source>
        <dbReference type="ARBA" id="ARBA00004141"/>
    </source>
</evidence>
<evidence type="ECO:0000256" key="8">
    <source>
        <dbReference type="ARBA" id="ARBA00022989"/>
    </source>
</evidence>
<keyword evidence="15" id="KW-1185">Reference proteome</keyword>
<keyword evidence="8 14" id="KW-1133">Transmembrane helix</keyword>
<dbReference type="GO" id="GO:0005789">
    <property type="term" value="C:endoplasmic reticulum membrane"/>
    <property type="evidence" value="ECO:0007669"/>
    <property type="project" value="UniProtKB-SubCell"/>
</dbReference>
<evidence type="ECO:0000256" key="6">
    <source>
        <dbReference type="ARBA" id="ARBA00022692"/>
    </source>
</evidence>
<evidence type="ECO:0000256" key="2">
    <source>
        <dbReference type="ARBA" id="ARBA00005194"/>
    </source>
</evidence>
<comment type="function">
    <text evidence="14">Catalyzes the third of the four reactions of the long-chain fatty acids elongation cycle. This endoplasmic reticulum-bound enzymatic process, allows the addition of two carbons to the chain of long- and very long-chain fatty acids/VLCFAs per cycle. This enzyme catalyzes the dehydration of the 3-hydroxyacyl-CoA intermediate into trans-2,3-enoyl-CoA, within each cycle of fatty acid elongation. Thereby, it participates to the production of VLCFAs of different chain lengths that are involved in multiple biological processes as precursors of membrane lipids and lipid mediators.</text>
</comment>
<keyword evidence="14" id="KW-0256">Endoplasmic reticulum</keyword>
<sequence>MKGYELYLVGYNFAQVLGWGAVLVKTVLGIAAGKTNEELYDNVALELAIFQTAAILEIVHAAVGFVRSPIATTATQVFSRVVVVWTILYKVPSSRSSIGVLMLLLAWSITEVVRYSFYALGLLKSVPFALTWMRYTFFIVLYPLGASGEVITMIAALPEIWEKKHLSFELPNSFNFGFSYYYFVIILCLYYLPGFPQLYGYMFQQRKKYVTNAGSTEGQKKKA</sequence>
<dbReference type="GO" id="GO:0030148">
    <property type="term" value="P:sphingolipid biosynthetic process"/>
    <property type="evidence" value="ECO:0007669"/>
    <property type="project" value="TreeGrafter"/>
</dbReference>
<dbReference type="Pfam" id="PF04387">
    <property type="entry name" value="PTPLA"/>
    <property type="match status" value="1"/>
</dbReference>
<protein>
    <recommendedName>
        <fullName evidence="4 14">Very-long-chain (3R)-3-hydroxyacyl-CoA dehydratase</fullName>
        <ecNumber evidence="4 14">4.2.1.134</ecNumber>
    </recommendedName>
</protein>
<name>A0A7E4V5J0_PANRE</name>
<dbReference type="PANTHER" id="PTHR11035:SF3">
    <property type="entry name" value="VERY-LONG-CHAIN (3R)-3-HYDROXYACYL-COA DEHYDRATASE"/>
    <property type="match status" value="1"/>
</dbReference>
<dbReference type="GO" id="GO:0102158">
    <property type="term" value="F:very-long-chain (3R)-3-hydroxyacyl-CoA dehydratase activity"/>
    <property type="evidence" value="ECO:0007669"/>
    <property type="project" value="UniProtKB-EC"/>
</dbReference>
<comment type="catalytic activity">
    <reaction evidence="13 14">
        <text>a very-long-chain (3R)-3-hydroxyacyl-CoA = a very-long-chain (2E)-enoyl-CoA + H2O</text>
        <dbReference type="Rhea" id="RHEA:45812"/>
        <dbReference type="ChEBI" id="CHEBI:15377"/>
        <dbReference type="ChEBI" id="CHEBI:83728"/>
        <dbReference type="ChEBI" id="CHEBI:85440"/>
        <dbReference type="EC" id="4.2.1.134"/>
    </reaction>
</comment>
<dbReference type="PANTHER" id="PTHR11035">
    <property type="entry name" value="VERY-LONG-CHAIN (3R)-3-HYDROXYACYL-COA DEHYDRATASE"/>
    <property type="match status" value="1"/>
</dbReference>
<evidence type="ECO:0000256" key="12">
    <source>
        <dbReference type="ARBA" id="ARBA00023239"/>
    </source>
</evidence>
<dbReference type="InterPro" id="IPR007482">
    <property type="entry name" value="Tyr_Pase-like_PTPLA"/>
</dbReference>
<evidence type="ECO:0000256" key="7">
    <source>
        <dbReference type="ARBA" id="ARBA00022832"/>
    </source>
</evidence>
<keyword evidence="11 14" id="KW-0275">Fatty acid biosynthesis</keyword>
<evidence type="ECO:0000256" key="5">
    <source>
        <dbReference type="ARBA" id="ARBA00022516"/>
    </source>
</evidence>
<evidence type="ECO:0000256" key="3">
    <source>
        <dbReference type="ARBA" id="ARBA00007811"/>
    </source>
</evidence>
<reference evidence="16" key="2">
    <citation type="submission" date="2020-10" db="UniProtKB">
        <authorList>
            <consortium name="WormBaseParasite"/>
        </authorList>
    </citation>
    <scope>IDENTIFICATION</scope>
</reference>
<evidence type="ECO:0000256" key="13">
    <source>
        <dbReference type="ARBA" id="ARBA00036671"/>
    </source>
</evidence>
<evidence type="ECO:0000313" key="16">
    <source>
        <dbReference type="WBParaSite" id="Pan_g16807.t1"/>
    </source>
</evidence>
<organism evidence="15 16">
    <name type="scientific">Panagrellus redivivus</name>
    <name type="common">Microworm</name>
    <dbReference type="NCBI Taxonomy" id="6233"/>
    <lineage>
        <taxon>Eukaryota</taxon>
        <taxon>Metazoa</taxon>
        <taxon>Ecdysozoa</taxon>
        <taxon>Nematoda</taxon>
        <taxon>Chromadorea</taxon>
        <taxon>Rhabditida</taxon>
        <taxon>Tylenchina</taxon>
        <taxon>Panagrolaimomorpha</taxon>
        <taxon>Panagrolaimoidea</taxon>
        <taxon>Panagrolaimidae</taxon>
        <taxon>Panagrellus</taxon>
    </lineage>
</organism>
<keyword evidence="5 14" id="KW-0444">Lipid biosynthesis</keyword>
<feature type="transmembrane region" description="Helical" evidence="14">
    <location>
        <begin position="178"/>
        <end position="199"/>
    </location>
</feature>
<comment type="caution">
    <text evidence="14">Lacks conserved residue(s) required for the propagation of feature annotation.</text>
</comment>
<dbReference type="GO" id="GO:0030497">
    <property type="term" value="P:fatty acid elongation"/>
    <property type="evidence" value="ECO:0007669"/>
    <property type="project" value="TreeGrafter"/>
</dbReference>
<evidence type="ECO:0000256" key="14">
    <source>
        <dbReference type="RuleBase" id="RU363109"/>
    </source>
</evidence>
<dbReference type="GO" id="GO:0042761">
    <property type="term" value="P:very long-chain fatty acid biosynthetic process"/>
    <property type="evidence" value="ECO:0007669"/>
    <property type="project" value="TreeGrafter"/>
</dbReference>
<keyword evidence="9 14" id="KW-0443">Lipid metabolism</keyword>
<keyword evidence="6 14" id="KW-0812">Transmembrane</keyword>
<comment type="pathway">
    <text evidence="2 14">Lipid metabolism; fatty acid biosynthesis.</text>
</comment>
<evidence type="ECO:0000256" key="9">
    <source>
        <dbReference type="ARBA" id="ARBA00023098"/>
    </source>
</evidence>
<evidence type="ECO:0000313" key="15">
    <source>
        <dbReference type="Proteomes" id="UP000492821"/>
    </source>
</evidence>
<dbReference type="EC" id="4.2.1.134" evidence="4 14"/>
<comment type="subcellular location">
    <subcellularLocation>
        <location evidence="14">Endoplasmic reticulum membrane</location>
        <topology evidence="14">Multi-pass membrane protein</topology>
    </subcellularLocation>
    <subcellularLocation>
        <location evidence="1">Membrane</location>
        <topology evidence="1">Multi-pass membrane protein</topology>
    </subcellularLocation>
</comment>
<accession>A0A7E4V5J0</accession>
<evidence type="ECO:0000256" key="10">
    <source>
        <dbReference type="ARBA" id="ARBA00023136"/>
    </source>
</evidence>
<evidence type="ECO:0000256" key="4">
    <source>
        <dbReference type="ARBA" id="ARBA00013122"/>
    </source>
</evidence>
<feature type="transmembrane region" description="Helical" evidence="14">
    <location>
        <begin position="135"/>
        <end position="158"/>
    </location>
</feature>
<keyword evidence="7 14" id="KW-0276">Fatty acid metabolism</keyword>
<evidence type="ECO:0000256" key="11">
    <source>
        <dbReference type="ARBA" id="ARBA00023160"/>
    </source>
</evidence>
<dbReference type="Proteomes" id="UP000492821">
    <property type="component" value="Unassembled WGS sequence"/>
</dbReference>